<gene>
    <name evidence="11" type="ORF">TWF694_006546</name>
</gene>
<evidence type="ECO:0000313" key="11">
    <source>
        <dbReference type="EMBL" id="KAK6542602.1"/>
    </source>
</evidence>
<dbReference type="Pfam" id="PF03853">
    <property type="entry name" value="YjeF_N"/>
    <property type="match status" value="1"/>
</dbReference>
<evidence type="ECO:0000256" key="3">
    <source>
        <dbReference type="ARBA" id="ARBA00012228"/>
    </source>
</evidence>
<comment type="catalytic activity">
    <reaction evidence="1">
        <text>(6R)-NADHX = (6S)-NADHX</text>
        <dbReference type="Rhea" id="RHEA:32215"/>
        <dbReference type="ChEBI" id="CHEBI:64074"/>
        <dbReference type="ChEBI" id="CHEBI:64075"/>
        <dbReference type="EC" id="5.1.99.6"/>
    </reaction>
</comment>
<dbReference type="InterPro" id="IPR032976">
    <property type="entry name" value="YJEFN_prot_NAXE-like"/>
</dbReference>
<keyword evidence="7" id="KW-0630">Potassium</keyword>
<dbReference type="PROSITE" id="PS51385">
    <property type="entry name" value="YJEF_N"/>
    <property type="match status" value="1"/>
</dbReference>
<keyword evidence="9" id="KW-0413">Isomerase</keyword>
<dbReference type="EC" id="5.1.99.6" evidence="3"/>
<evidence type="ECO:0000256" key="9">
    <source>
        <dbReference type="ARBA" id="ARBA00023235"/>
    </source>
</evidence>
<evidence type="ECO:0000256" key="7">
    <source>
        <dbReference type="ARBA" id="ARBA00022958"/>
    </source>
</evidence>
<keyword evidence="4" id="KW-0479">Metal-binding</keyword>
<reference evidence="11 12" key="1">
    <citation type="submission" date="2019-10" db="EMBL/GenBank/DDBJ databases">
        <authorList>
            <person name="Palmer J.M."/>
        </authorList>
    </citation>
    <scope>NUCLEOTIDE SEQUENCE [LARGE SCALE GENOMIC DNA]</scope>
    <source>
        <strain evidence="11 12">TWF694</strain>
    </source>
</reference>
<accession>A0AAV9XNV5</accession>
<keyword evidence="12" id="KW-1185">Reference proteome</keyword>
<evidence type="ECO:0000256" key="2">
    <source>
        <dbReference type="ARBA" id="ARBA00000909"/>
    </source>
</evidence>
<dbReference type="PANTHER" id="PTHR13232:SF10">
    <property type="entry name" value="NAD(P)H-HYDRATE EPIMERASE"/>
    <property type="match status" value="1"/>
</dbReference>
<feature type="domain" description="YjeF N-terminal" evidence="10">
    <location>
        <begin position="1"/>
        <end position="138"/>
    </location>
</feature>
<sequence length="153" mass="16881">MHTNTNLKITAPPKKRLSTQLHNLSIPFIEDYATALKSTDHILDAIFGFSFSGNVRAPFDSVIEAIKNSSLPVTSVDVPSSWDIETGPPEDGPGKGFMPDTLVSMMVPKPLIKYFTGRHFLGGRFLPPGLEEKHGLKLRDKYDGIDQVTELTN</sequence>
<dbReference type="GO" id="GO:0000166">
    <property type="term" value="F:nucleotide binding"/>
    <property type="evidence" value="ECO:0007669"/>
    <property type="project" value="UniProtKB-KW"/>
</dbReference>
<dbReference type="PANTHER" id="PTHR13232">
    <property type="entry name" value="NAD(P)H-HYDRATE EPIMERASE"/>
    <property type="match status" value="1"/>
</dbReference>
<evidence type="ECO:0000313" key="12">
    <source>
        <dbReference type="Proteomes" id="UP001365542"/>
    </source>
</evidence>
<dbReference type="Proteomes" id="UP001365542">
    <property type="component" value="Unassembled WGS sequence"/>
</dbReference>
<name>A0AAV9XNV5_9PEZI</name>
<proteinExistence type="predicted"/>
<protein>
    <recommendedName>
        <fullName evidence="3">NAD(P)H-hydrate epimerase</fullName>
        <ecNumber evidence="3">5.1.99.6</ecNumber>
    </recommendedName>
</protein>
<dbReference type="Gene3D" id="3.40.50.10260">
    <property type="entry name" value="YjeF N-terminal domain"/>
    <property type="match status" value="1"/>
</dbReference>
<dbReference type="SUPFAM" id="SSF64153">
    <property type="entry name" value="YjeF N-terminal domain-like"/>
    <property type="match status" value="1"/>
</dbReference>
<dbReference type="GO" id="GO:0046872">
    <property type="term" value="F:metal ion binding"/>
    <property type="evidence" value="ECO:0007669"/>
    <property type="project" value="UniProtKB-KW"/>
</dbReference>
<evidence type="ECO:0000259" key="10">
    <source>
        <dbReference type="PROSITE" id="PS51385"/>
    </source>
</evidence>
<organism evidence="11 12">
    <name type="scientific">Orbilia ellipsospora</name>
    <dbReference type="NCBI Taxonomy" id="2528407"/>
    <lineage>
        <taxon>Eukaryota</taxon>
        <taxon>Fungi</taxon>
        <taxon>Dikarya</taxon>
        <taxon>Ascomycota</taxon>
        <taxon>Pezizomycotina</taxon>
        <taxon>Orbiliomycetes</taxon>
        <taxon>Orbiliales</taxon>
        <taxon>Orbiliaceae</taxon>
        <taxon>Orbilia</taxon>
    </lineage>
</organism>
<evidence type="ECO:0000256" key="1">
    <source>
        <dbReference type="ARBA" id="ARBA00000013"/>
    </source>
</evidence>
<keyword evidence="5" id="KW-0547">Nucleotide-binding</keyword>
<dbReference type="EMBL" id="JAVHJO010000002">
    <property type="protein sequence ID" value="KAK6542602.1"/>
    <property type="molecule type" value="Genomic_DNA"/>
</dbReference>
<dbReference type="GO" id="GO:0005739">
    <property type="term" value="C:mitochondrion"/>
    <property type="evidence" value="ECO:0007669"/>
    <property type="project" value="TreeGrafter"/>
</dbReference>
<dbReference type="InterPro" id="IPR036652">
    <property type="entry name" value="YjeF_N_dom_sf"/>
</dbReference>
<comment type="catalytic activity">
    <reaction evidence="2">
        <text>(6R)-NADPHX = (6S)-NADPHX</text>
        <dbReference type="Rhea" id="RHEA:32227"/>
        <dbReference type="ChEBI" id="CHEBI:64076"/>
        <dbReference type="ChEBI" id="CHEBI:64077"/>
        <dbReference type="EC" id="5.1.99.6"/>
    </reaction>
</comment>
<dbReference type="InterPro" id="IPR004443">
    <property type="entry name" value="YjeF_N_dom"/>
</dbReference>
<evidence type="ECO:0000256" key="6">
    <source>
        <dbReference type="ARBA" id="ARBA00022857"/>
    </source>
</evidence>
<dbReference type="GO" id="GO:0052856">
    <property type="term" value="F:NAD(P)HX epimerase activity"/>
    <property type="evidence" value="ECO:0007669"/>
    <property type="project" value="UniProtKB-EC"/>
</dbReference>
<comment type="caution">
    <text evidence="11">The sequence shown here is derived from an EMBL/GenBank/DDBJ whole genome shotgun (WGS) entry which is preliminary data.</text>
</comment>
<keyword evidence="6" id="KW-0521">NADP</keyword>
<keyword evidence="8" id="KW-0520">NAD</keyword>
<dbReference type="AlphaFoldDB" id="A0AAV9XNV5"/>
<evidence type="ECO:0000256" key="5">
    <source>
        <dbReference type="ARBA" id="ARBA00022741"/>
    </source>
</evidence>
<evidence type="ECO:0000256" key="8">
    <source>
        <dbReference type="ARBA" id="ARBA00023027"/>
    </source>
</evidence>
<evidence type="ECO:0000256" key="4">
    <source>
        <dbReference type="ARBA" id="ARBA00022723"/>
    </source>
</evidence>